<evidence type="ECO:0000256" key="2">
    <source>
        <dbReference type="ARBA" id="ARBA00006459"/>
    </source>
</evidence>
<evidence type="ECO:0000313" key="11">
    <source>
        <dbReference type="EnsemblMetazoa" id="ISCW010698-PA"/>
    </source>
</evidence>
<protein>
    <submittedName>
        <fullName evidence="10 11">Sodium/chloride dependent transporter, putative</fullName>
    </submittedName>
</protein>
<comment type="similarity">
    <text evidence="2">Belongs to the sodium:neurotransmitter symporter (SNF) (TC 2.A.22) family.</text>
</comment>
<evidence type="ECO:0000256" key="3">
    <source>
        <dbReference type="ARBA" id="ARBA00022448"/>
    </source>
</evidence>
<dbReference type="PaxDb" id="6945-B7Q4E1"/>
<keyword evidence="3" id="KW-0813">Transport</keyword>
<keyword evidence="12" id="KW-1185">Reference proteome</keyword>
<dbReference type="PANTHER" id="PTHR11616">
    <property type="entry name" value="SODIUM/CHLORIDE DEPENDENT TRANSPORTER"/>
    <property type="match status" value="1"/>
</dbReference>
<dbReference type="InParanoid" id="B7Q4E1"/>
<sequence length="743" mass="80915">MGNPCEASASGGTRATSPPPVFHISGRPLSSDGAPLAPVDIQVSQPLAAPPGRQPSLDDGSLATETTLSDQSDSASSGQEATSRPHDEAPASDPAVPRGETAASNEEARRLSRGLWSHDLFSVFATFFSVFGLFSVTSSNDISDALFAHAACFILQFFVLSSVFGVPFLYLQMSLGQYLGSGILDMWYISPAFKGVGVALVLVYFVCGVYFAVPVSWLFFYFRDSFIKARDSYRWSVCQTRFASNVHDCAPYGVAPPTHLLFFCLILHSGRILDRRPQSPASGIGELRFELAFNLGIIWLLVFIALSRGLKSFGKILSVLGMLSMCLLVFITIRMTEQWGGGISSLFRADWKGVLADANSWVVAAREVFLTWGLFGALAFHVNSHNKFSTNVTRNMICVTTLVCTVLVLVASLFASIAHLLRTHGMVLVSSSFEEEATVRFLQSANGSWPPMTLSSPVNLLTGVLLQSPRKHSLFSGYQVARFATEVFPAGLSAEGGRSISPFWPICFYVMLATFGLGQQICLWNCVVDAIVSIRPKCLSRWRTITTFVACTIGFLLGLFFATDMLSIAFMRSGHLAMFSPESLSLFYHYWSPWVGSFCVLLQTLPLLSVAVIAVAQGLKIVVFSRTQVQMHERIESWCCPTLATTSAALDAPPMAPDATQGVSNVAFEEDVPPKYSPPPSYSTATARMILKELHKPQPTSSSLHSLLSSRDQACPDKIHLTVQDCRIDLSSHSPPRESSSDA</sequence>
<dbReference type="EnsemblMetazoa" id="ISCW010698-RA">
    <property type="protein sequence ID" value="ISCW010698-PA"/>
    <property type="gene ID" value="ISCW010698"/>
</dbReference>
<dbReference type="VEuPathDB" id="VectorBase:ISCP_028891"/>
<reference evidence="10 12" key="1">
    <citation type="submission" date="2008-03" db="EMBL/GenBank/DDBJ databases">
        <title>Annotation of Ixodes scapularis.</title>
        <authorList>
            <consortium name="Ixodes scapularis Genome Project Consortium"/>
            <person name="Caler E."/>
            <person name="Hannick L.I."/>
            <person name="Bidwell S."/>
            <person name="Joardar V."/>
            <person name="Thiagarajan M."/>
            <person name="Amedeo P."/>
            <person name="Galinsky K.J."/>
            <person name="Schobel S."/>
            <person name="Inman J."/>
            <person name="Hostetler J."/>
            <person name="Miller J."/>
            <person name="Hammond M."/>
            <person name="Megy K."/>
            <person name="Lawson D."/>
            <person name="Kodira C."/>
            <person name="Sutton G."/>
            <person name="Meyer J."/>
            <person name="Hill C.A."/>
            <person name="Birren B."/>
            <person name="Nene V."/>
            <person name="Collins F."/>
            <person name="Alarcon-Chaidez F."/>
            <person name="Wikel S."/>
            <person name="Strausberg R."/>
        </authorList>
    </citation>
    <scope>NUCLEOTIDE SEQUENCE [LARGE SCALE GENOMIC DNA]</scope>
    <source>
        <strain evidence="12">Wikel</strain>
        <strain evidence="10">Wikel colony</strain>
    </source>
</reference>
<gene>
    <name evidence="10" type="ORF">IscW_ISCW010698</name>
</gene>
<keyword evidence="5" id="KW-0769">Symport</keyword>
<dbReference type="GO" id="GO:0035725">
    <property type="term" value="P:sodium ion transmembrane transport"/>
    <property type="evidence" value="ECO:0000318"/>
    <property type="project" value="GO_Central"/>
</dbReference>
<dbReference type="Proteomes" id="UP000001555">
    <property type="component" value="Unassembled WGS sequence"/>
</dbReference>
<proteinExistence type="inferred from homology"/>
<dbReference type="VEuPathDB" id="VectorBase:ISCI010698"/>
<evidence type="ECO:0000313" key="12">
    <source>
        <dbReference type="Proteomes" id="UP000001555"/>
    </source>
</evidence>
<accession>B7Q4E1</accession>
<reference evidence="11" key="2">
    <citation type="submission" date="2020-05" db="UniProtKB">
        <authorList>
            <consortium name="EnsemblMetazoa"/>
        </authorList>
    </citation>
    <scope>IDENTIFICATION</scope>
    <source>
        <strain evidence="11">wikel</strain>
    </source>
</reference>
<evidence type="ECO:0000313" key="10">
    <source>
        <dbReference type="EMBL" id="EEC13713.1"/>
    </source>
</evidence>
<dbReference type="Pfam" id="PF00209">
    <property type="entry name" value="SNF"/>
    <property type="match status" value="1"/>
</dbReference>
<feature type="compositionally biased region" description="Polar residues" evidence="8">
    <location>
        <begin position="63"/>
        <end position="82"/>
    </location>
</feature>
<feature type="transmembrane region" description="Helical" evidence="9">
    <location>
        <begin position="503"/>
        <end position="527"/>
    </location>
</feature>
<dbReference type="PROSITE" id="PS50267">
    <property type="entry name" value="NA_NEUROTRAN_SYMP_3"/>
    <property type="match status" value="1"/>
</dbReference>
<evidence type="ECO:0000256" key="9">
    <source>
        <dbReference type="SAM" id="Phobius"/>
    </source>
</evidence>
<dbReference type="EMBL" id="ABJB010653003">
    <property type="status" value="NOT_ANNOTATED_CDS"/>
    <property type="molecule type" value="Genomic_DNA"/>
</dbReference>
<feature type="transmembrane region" description="Helical" evidence="9">
    <location>
        <begin position="115"/>
        <end position="134"/>
    </location>
</feature>
<evidence type="ECO:0000256" key="4">
    <source>
        <dbReference type="ARBA" id="ARBA00022692"/>
    </source>
</evidence>
<dbReference type="EMBL" id="DS855071">
    <property type="protein sequence ID" value="EEC13713.1"/>
    <property type="molecule type" value="Genomic_DNA"/>
</dbReference>
<comment type="subcellular location">
    <subcellularLocation>
        <location evidence="1">Membrane</location>
        <topology evidence="1">Multi-pass membrane protein</topology>
    </subcellularLocation>
</comment>
<evidence type="ECO:0000256" key="1">
    <source>
        <dbReference type="ARBA" id="ARBA00004141"/>
    </source>
</evidence>
<feature type="transmembrane region" description="Helical" evidence="9">
    <location>
        <begin position="397"/>
        <end position="421"/>
    </location>
</feature>
<dbReference type="GO" id="GO:0015179">
    <property type="term" value="F:L-amino acid transmembrane transporter activity"/>
    <property type="evidence" value="ECO:0000318"/>
    <property type="project" value="GO_Central"/>
</dbReference>
<feature type="transmembrane region" description="Helical" evidence="9">
    <location>
        <begin position="250"/>
        <end position="270"/>
    </location>
</feature>
<dbReference type="InterPro" id="IPR000175">
    <property type="entry name" value="Na/ntran_symport"/>
</dbReference>
<evidence type="ECO:0000256" key="5">
    <source>
        <dbReference type="ARBA" id="ARBA00022847"/>
    </source>
</evidence>
<keyword evidence="6 9" id="KW-1133">Transmembrane helix</keyword>
<dbReference type="AlphaFoldDB" id="B7Q4E1"/>
<keyword evidence="4 9" id="KW-0812">Transmembrane</keyword>
<feature type="transmembrane region" description="Helical" evidence="9">
    <location>
        <begin position="548"/>
        <end position="571"/>
    </location>
</feature>
<dbReference type="InterPro" id="IPR037272">
    <property type="entry name" value="SNS_sf"/>
</dbReference>
<feature type="transmembrane region" description="Helical" evidence="9">
    <location>
        <begin position="591"/>
        <end position="616"/>
    </location>
</feature>
<dbReference type="GO" id="GO:0005886">
    <property type="term" value="C:plasma membrane"/>
    <property type="evidence" value="ECO:0000318"/>
    <property type="project" value="GO_Central"/>
</dbReference>
<dbReference type="OrthoDB" id="6366319at2759"/>
<dbReference type="GO" id="GO:0005283">
    <property type="term" value="F:amino acid:sodium symporter activity"/>
    <property type="evidence" value="ECO:0000318"/>
    <property type="project" value="GO_Central"/>
</dbReference>
<dbReference type="PANTHER" id="PTHR11616:SF323">
    <property type="entry name" value="SODIUM-DEPENDENT TRANSPORTER BEDRAGGLED"/>
    <property type="match status" value="1"/>
</dbReference>
<feature type="region of interest" description="Disordered" evidence="8">
    <location>
        <begin position="1"/>
        <end position="104"/>
    </location>
</feature>
<dbReference type="HOGENOM" id="CLU_373969_0_0_1"/>
<organism>
    <name type="scientific">Ixodes scapularis</name>
    <name type="common">Black-legged tick</name>
    <name type="synonym">Deer tick</name>
    <dbReference type="NCBI Taxonomy" id="6945"/>
    <lineage>
        <taxon>Eukaryota</taxon>
        <taxon>Metazoa</taxon>
        <taxon>Ecdysozoa</taxon>
        <taxon>Arthropoda</taxon>
        <taxon>Chelicerata</taxon>
        <taxon>Arachnida</taxon>
        <taxon>Acari</taxon>
        <taxon>Parasitiformes</taxon>
        <taxon>Ixodida</taxon>
        <taxon>Ixodoidea</taxon>
        <taxon>Ixodidae</taxon>
        <taxon>Ixodinae</taxon>
        <taxon>Ixodes</taxon>
    </lineage>
</organism>
<dbReference type="FunCoup" id="B7Q4E1">
    <property type="interactions" value="50"/>
</dbReference>
<evidence type="ECO:0000256" key="6">
    <source>
        <dbReference type="ARBA" id="ARBA00022989"/>
    </source>
</evidence>
<dbReference type="GO" id="GO:1903804">
    <property type="term" value="P:glycine import across plasma membrane"/>
    <property type="evidence" value="ECO:0000318"/>
    <property type="project" value="GO_Central"/>
</dbReference>
<keyword evidence="7 9" id="KW-0472">Membrane</keyword>
<feature type="transmembrane region" description="Helical" evidence="9">
    <location>
        <begin position="146"/>
        <end position="171"/>
    </location>
</feature>
<feature type="transmembrane region" description="Helical" evidence="9">
    <location>
        <begin position="192"/>
        <end position="213"/>
    </location>
</feature>
<evidence type="ECO:0000256" key="8">
    <source>
        <dbReference type="SAM" id="MobiDB-lite"/>
    </source>
</evidence>
<dbReference type="VEuPathDB" id="VectorBase:ISCW010698"/>
<dbReference type="SUPFAM" id="SSF161070">
    <property type="entry name" value="SNF-like"/>
    <property type="match status" value="1"/>
</dbReference>
<dbReference type="EMBL" id="ABJB010539306">
    <property type="status" value="NOT_ANNOTATED_CDS"/>
    <property type="molecule type" value="Genomic_DNA"/>
</dbReference>
<evidence type="ECO:0000256" key="7">
    <source>
        <dbReference type="ARBA" id="ARBA00023136"/>
    </source>
</evidence>
<dbReference type="PRINTS" id="PR00176">
    <property type="entry name" value="NANEUSMPORT"/>
</dbReference>
<feature type="transmembrane region" description="Helical" evidence="9">
    <location>
        <begin position="316"/>
        <end position="333"/>
    </location>
</feature>
<name>B7Q4E1_IXOSC</name>
<feature type="transmembrane region" description="Helical" evidence="9">
    <location>
        <begin position="291"/>
        <end position="310"/>
    </location>
</feature>